<comment type="catalytic activity">
    <reaction evidence="11">
        <text>(2R)-3-phosphoglycerate + NAD(+) = 3-phosphooxypyruvate + NADH + H(+)</text>
        <dbReference type="Rhea" id="RHEA:12641"/>
        <dbReference type="ChEBI" id="CHEBI:15378"/>
        <dbReference type="ChEBI" id="CHEBI:18110"/>
        <dbReference type="ChEBI" id="CHEBI:57540"/>
        <dbReference type="ChEBI" id="CHEBI:57945"/>
        <dbReference type="ChEBI" id="CHEBI:58272"/>
        <dbReference type="EC" id="1.1.1.95"/>
    </reaction>
</comment>
<dbReference type="InterPro" id="IPR006139">
    <property type="entry name" value="D-isomer_2_OHA_DH_cat_dom"/>
</dbReference>
<dbReference type="SUPFAM" id="SSF55021">
    <property type="entry name" value="ACT-like"/>
    <property type="match status" value="1"/>
</dbReference>
<dbReference type="Pfam" id="PF00389">
    <property type="entry name" value="2-Hacid_dh"/>
    <property type="match status" value="1"/>
</dbReference>
<evidence type="ECO:0000256" key="12">
    <source>
        <dbReference type="RuleBase" id="RU003719"/>
    </source>
</evidence>
<protein>
    <recommendedName>
        <fullName evidence="6">D-3-phosphoglycerate dehydrogenase</fullName>
        <ecNumber evidence="4">1.1.1.399</ecNumber>
        <ecNumber evidence="5">1.1.1.95</ecNumber>
    </recommendedName>
    <alternativeName>
        <fullName evidence="9">2-oxoglutarate reductase</fullName>
    </alternativeName>
</protein>
<dbReference type="CDD" id="cd12176">
    <property type="entry name" value="PGDH_3"/>
    <property type="match status" value="1"/>
</dbReference>
<dbReference type="PROSITE" id="PS00065">
    <property type="entry name" value="D_2_HYDROXYACID_DH_1"/>
    <property type="match status" value="1"/>
</dbReference>
<dbReference type="SUPFAM" id="SSF52283">
    <property type="entry name" value="Formate/glycerate dehydrogenase catalytic domain-like"/>
    <property type="match status" value="1"/>
</dbReference>
<comment type="caution">
    <text evidence="14">The sequence shown here is derived from an EMBL/GenBank/DDBJ whole genome shotgun (WGS) entry which is preliminary data.</text>
</comment>
<evidence type="ECO:0000256" key="3">
    <source>
        <dbReference type="ARBA" id="ARBA00005854"/>
    </source>
</evidence>
<dbReference type="InterPro" id="IPR029753">
    <property type="entry name" value="D-isomer_DH_CS"/>
</dbReference>
<dbReference type="PROSITE" id="PS51671">
    <property type="entry name" value="ACT"/>
    <property type="match status" value="1"/>
</dbReference>
<name>A0A2A5T643_9GAMM</name>
<dbReference type="GO" id="GO:0051287">
    <property type="term" value="F:NAD binding"/>
    <property type="evidence" value="ECO:0007669"/>
    <property type="project" value="InterPro"/>
</dbReference>
<dbReference type="Gene3D" id="3.40.50.720">
    <property type="entry name" value="NAD(P)-binding Rossmann-like Domain"/>
    <property type="match status" value="2"/>
</dbReference>
<dbReference type="Proteomes" id="UP000219020">
    <property type="component" value="Unassembled WGS sequence"/>
</dbReference>
<comment type="pathway">
    <text evidence="2">Amino-acid biosynthesis; L-serine biosynthesis; L-serine from 3-phospho-D-glycerate: step 1/3.</text>
</comment>
<evidence type="ECO:0000313" key="15">
    <source>
        <dbReference type="Proteomes" id="UP000219020"/>
    </source>
</evidence>
<dbReference type="PANTHER" id="PTHR43761:SF1">
    <property type="entry name" value="D-ISOMER SPECIFIC 2-HYDROXYACID DEHYDROGENASE CATALYTIC DOMAIN-CONTAINING PROTEIN-RELATED"/>
    <property type="match status" value="1"/>
</dbReference>
<dbReference type="PROSITE" id="PS00671">
    <property type="entry name" value="D_2_HYDROXYACID_DH_3"/>
    <property type="match status" value="1"/>
</dbReference>
<sequence>MVEVSLKKSKIKILLLEGLHSSALEVLKCAGYNNIEYHKGSLAGEELEKAIEDVHFVGIRSRTQLTEGVIQKAKKLVAIGCFCIGTNQVDLTAAAKRGIPVFNAPFSNTRSVAELVLAEILFLLRGIPAKNAMLHRGEWIKSADDSFEARGKRLGIIGYGHIGTQLGILAENLGMRIYFYDIANKLSLGNAQQVGSLSELLNKSHVISLHVPETEFTRNMMGSEEFALMKPGTVFINAARGSVVDIDALCHVLGNGHVSGAAIDVFPTEPQTNNDPFTSPLQSFDNVILTPHIGGSTHEAQENIGIEVAGKIVKYSDNGSTLSSVNFPEVVLPEHAGTLRMLHIHQNKPGILTKINIIFAEEGINIAGQYLQTNKEYGYVVIDVERKHFANALEKLKAIEGTLRARILH</sequence>
<organism evidence="14 15">
    <name type="scientific">Candidatus Enterovibrio escicola</name>
    <dbReference type="NCBI Taxonomy" id="1927127"/>
    <lineage>
        <taxon>Bacteria</taxon>
        <taxon>Pseudomonadati</taxon>
        <taxon>Pseudomonadota</taxon>
        <taxon>Gammaproteobacteria</taxon>
        <taxon>Vibrionales</taxon>
        <taxon>Vibrionaceae</taxon>
        <taxon>Enterovibrio</taxon>
    </lineage>
</organism>
<dbReference type="NCBIfam" id="NF008759">
    <property type="entry name" value="PRK11790.1"/>
    <property type="match status" value="1"/>
</dbReference>
<dbReference type="EC" id="1.1.1.399" evidence="4"/>
<dbReference type="InterPro" id="IPR029752">
    <property type="entry name" value="D-isomer_DH_CS1"/>
</dbReference>
<dbReference type="GeneID" id="66951079"/>
<dbReference type="AlphaFoldDB" id="A0A2A5T643"/>
<dbReference type="CDD" id="cd04901">
    <property type="entry name" value="ACT_3PGDH"/>
    <property type="match status" value="1"/>
</dbReference>
<keyword evidence="15" id="KW-1185">Reference proteome</keyword>
<evidence type="ECO:0000256" key="7">
    <source>
        <dbReference type="ARBA" id="ARBA00023002"/>
    </source>
</evidence>
<dbReference type="FunFam" id="3.40.50.720:FF:000041">
    <property type="entry name" value="D-3-phosphoglycerate dehydrogenase"/>
    <property type="match status" value="1"/>
</dbReference>
<evidence type="ECO:0000256" key="8">
    <source>
        <dbReference type="ARBA" id="ARBA00023027"/>
    </source>
</evidence>
<evidence type="ECO:0000256" key="5">
    <source>
        <dbReference type="ARBA" id="ARBA00013143"/>
    </source>
</evidence>
<evidence type="ECO:0000313" key="14">
    <source>
        <dbReference type="EMBL" id="PCS23679.1"/>
    </source>
</evidence>
<evidence type="ECO:0000256" key="6">
    <source>
        <dbReference type="ARBA" id="ARBA00021582"/>
    </source>
</evidence>
<dbReference type="GO" id="GO:0006564">
    <property type="term" value="P:L-serine biosynthetic process"/>
    <property type="evidence" value="ECO:0007669"/>
    <property type="project" value="UniProtKB-ARBA"/>
</dbReference>
<keyword evidence="7 12" id="KW-0560">Oxidoreductase</keyword>
<evidence type="ECO:0000259" key="13">
    <source>
        <dbReference type="PROSITE" id="PS51671"/>
    </source>
</evidence>
<reference evidence="15" key="1">
    <citation type="submission" date="2017-04" db="EMBL/GenBank/DDBJ databases">
        <title>Genome evolution of the luminous symbionts of deep sea anglerfish.</title>
        <authorList>
            <person name="Hendry T.A."/>
        </authorList>
    </citation>
    <scope>NUCLEOTIDE SEQUENCE [LARGE SCALE GENOMIC DNA]</scope>
</reference>
<dbReference type="GO" id="GO:0047545">
    <property type="term" value="F:(S)-2-hydroxyglutarate dehydrogenase activity"/>
    <property type="evidence" value="ECO:0007669"/>
    <property type="project" value="UniProtKB-ARBA"/>
</dbReference>
<dbReference type="Pfam" id="PF22629">
    <property type="entry name" value="ACT_AHAS_ss"/>
    <property type="match status" value="1"/>
</dbReference>
<dbReference type="Gene3D" id="3.30.70.260">
    <property type="match status" value="1"/>
</dbReference>
<dbReference type="InterPro" id="IPR036291">
    <property type="entry name" value="NAD(P)-bd_dom_sf"/>
</dbReference>
<proteinExistence type="inferred from homology"/>
<accession>A0A2A5T643</accession>
<evidence type="ECO:0000256" key="2">
    <source>
        <dbReference type="ARBA" id="ARBA00005216"/>
    </source>
</evidence>
<evidence type="ECO:0000256" key="1">
    <source>
        <dbReference type="ARBA" id="ARBA00003800"/>
    </source>
</evidence>
<dbReference type="EC" id="1.1.1.95" evidence="5"/>
<comment type="function">
    <text evidence="1">Catalyzes the reversible oxidation of 3-phospho-D-glycerate to 3-phosphonooxypyruvate, the first step of the phosphorylated L-serine biosynthesis pathway. Also catalyzes the reversible oxidation of 2-hydroxyglutarate to 2-oxoglutarate.</text>
</comment>
<dbReference type="InterPro" id="IPR054480">
    <property type="entry name" value="AHAS_small-like_ACT"/>
</dbReference>
<dbReference type="InterPro" id="IPR006140">
    <property type="entry name" value="D-isomer_DH_NAD-bd"/>
</dbReference>
<dbReference type="PROSITE" id="PS00670">
    <property type="entry name" value="D_2_HYDROXYACID_DH_2"/>
    <property type="match status" value="1"/>
</dbReference>
<comment type="similarity">
    <text evidence="3 12">Belongs to the D-isomer specific 2-hydroxyacid dehydrogenase family.</text>
</comment>
<dbReference type="PANTHER" id="PTHR43761">
    <property type="entry name" value="D-ISOMER SPECIFIC 2-HYDROXYACID DEHYDROGENASE FAMILY PROTEIN (AFU_ORTHOLOGUE AFUA_1G13630)"/>
    <property type="match status" value="1"/>
</dbReference>
<dbReference type="OrthoDB" id="9805416at2"/>
<dbReference type="InterPro" id="IPR050418">
    <property type="entry name" value="D-iso_2-hydroxyacid_DH_PdxB"/>
</dbReference>
<dbReference type="SUPFAM" id="SSF51735">
    <property type="entry name" value="NAD(P)-binding Rossmann-fold domains"/>
    <property type="match status" value="1"/>
</dbReference>
<dbReference type="EMBL" id="NBYY01000009">
    <property type="protein sequence ID" value="PCS23679.1"/>
    <property type="molecule type" value="Genomic_DNA"/>
</dbReference>
<dbReference type="GO" id="GO:0004617">
    <property type="term" value="F:phosphoglycerate dehydrogenase activity"/>
    <property type="evidence" value="ECO:0007669"/>
    <property type="project" value="UniProtKB-EC"/>
</dbReference>
<gene>
    <name evidence="14" type="ORF">BTN49_0648</name>
</gene>
<comment type="catalytic activity">
    <reaction evidence="10">
        <text>(R)-2-hydroxyglutarate + NAD(+) = 2-oxoglutarate + NADH + H(+)</text>
        <dbReference type="Rhea" id="RHEA:49612"/>
        <dbReference type="ChEBI" id="CHEBI:15378"/>
        <dbReference type="ChEBI" id="CHEBI:15801"/>
        <dbReference type="ChEBI" id="CHEBI:16810"/>
        <dbReference type="ChEBI" id="CHEBI:57540"/>
        <dbReference type="ChEBI" id="CHEBI:57945"/>
        <dbReference type="EC" id="1.1.1.399"/>
    </reaction>
</comment>
<evidence type="ECO:0000256" key="10">
    <source>
        <dbReference type="ARBA" id="ARBA00048126"/>
    </source>
</evidence>
<dbReference type="UniPathway" id="UPA00135">
    <property type="reaction ID" value="UER00196"/>
</dbReference>
<feature type="domain" description="ACT" evidence="13">
    <location>
        <begin position="340"/>
        <end position="409"/>
    </location>
</feature>
<keyword evidence="8" id="KW-0520">NAD</keyword>
<evidence type="ECO:0000256" key="4">
    <source>
        <dbReference type="ARBA" id="ARBA00013001"/>
    </source>
</evidence>
<dbReference type="RefSeq" id="WP_097355907.1">
    <property type="nucleotide sequence ID" value="NZ_CAWNJE010000005.1"/>
</dbReference>
<dbReference type="InterPro" id="IPR002912">
    <property type="entry name" value="ACT_dom"/>
</dbReference>
<dbReference type="Pfam" id="PF02826">
    <property type="entry name" value="2-Hacid_dh_C"/>
    <property type="match status" value="1"/>
</dbReference>
<evidence type="ECO:0000256" key="11">
    <source>
        <dbReference type="ARBA" id="ARBA00048731"/>
    </source>
</evidence>
<dbReference type="InterPro" id="IPR045865">
    <property type="entry name" value="ACT-like_dom_sf"/>
</dbReference>
<evidence type="ECO:0000256" key="9">
    <source>
        <dbReference type="ARBA" id="ARBA00030455"/>
    </source>
</evidence>